<accession>A6G3B8</accession>
<organism evidence="2 3">
    <name type="scientific">Plesiocystis pacifica SIR-1</name>
    <dbReference type="NCBI Taxonomy" id="391625"/>
    <lineage>
        <taxon>Bacteria</taxon>
        <taxon>Pseudomonadati</taxon>
        <taxon>Myxococcota</taxon>
        <taxon>Polyangia</taxon>
        <taxon>Nannocystales</taxon>
        <taxon>Nannocystaceae</taxon>
        <taxon>Plesiocystis</taxon>
    </lineage>
</organism>
<dbReference type="Gene3D" id="3.40.50.1460">
    <property type="match status" value="1"/>
</dbReference>
<dbReference type="OrthoDB" id="9759662at2"/>
<dbReference type="eggNOG" id="COG4249">
    <property type="taxonomic scope" value="Bacteria"/>
</dbReference>
<dbReference type="GO" id="GO:0006508">
    <property type="term" value="P:proteolysis"/>
    <property type="evidence" value="ECO:0007669"/>
    <property type="project" value="InterPro"/>
</dbReference>
<dbReference type="AlphaFoldDB" id="A6G3B8"/>
<keyword evidence="3" id="KW-1185">Reference proteome</keyword>
<dbReference type="RefSeq" id="WP_006971217.1">
    <property type="nucleotide sequence ID" value="NZ_ABCS01000018.1"/>
</dbReference>
<gene>
    <name evidence="2" type="ORF">PPSIR1_20894</name>
</gene>
<dbReference type="Pfam" id="PF00656">
    <property type="entry name" value="Peptidase_C14"/>
    <property type="match status" value="1"/>
</dbReference>
<comment type="caution">
    <text evidence="2">The sequence shown here is derived from an EMBL/GenBank/DDBJ whole genome shotgun (WGS) entry which is preliminary data.</text>
</comment>
<dbReference type="STRING" id="391625.PPSIR1_20894"/>
<sequence length="654" mass="71368">MATPSTHLLLIAIDAYPDQRDQLRGCANDIVAIHDALLPHLDARRTTTRVLASPHQDTDFPLTIDAPATATNIRTALAELERIVEAGDRVILHYSGHGLRRMYRSKGHDQAHYASERLLPVDFRTDRRHEISDRELNTALARISARCPNVTLILDCCHSAGAARDPGAADPESRPRYVEADELVEMGAPDEVIEPDFAPERAVGDGELALAAATASAETKAAPLVLAACMAQELAREGRGPGGQVMGKLTEALTTVLGALSKADFQRRIWRELWPKILTRVTGQHPRVYGPSERRLFSVHTGAGAGDLLVEAQPAAATQADTVQRFDVHSGRRFGITTGTRIAVYDPESQTRVGVLIVERSEDHRAQAVRDPAGPVFPFPEFSRCSVLRYAAPQLEVRILGELDAEIRAKLEEDGNIELVDPRTPLAEAGAGELRLVADRDTWVLWDDDHGPPTRDMPELFRCQTADIPALLAHALRHQAPIRLAQQCSERAGLLTMRMLDATEVTTPQDHDGPELPIEPERGHYRVAHHHPFVVEVRNHTLRELEVTVLVSESSGTVLHLDAAVLPAGSKHLFWLNGELGAPLWLDGPSGLERFVAIGTERREADLSQLATAESFAEAISAGRAGKRNVGGARKRACKQSPLWVAAVATIHGG</sequence>
<dbReference type="PANTHER" id="PTHR48104">
    <property type="entry name" value="METACASPASE-4"/>
    <property type="match status" value="1"/>
</dbReference>
<proteinExistence type="predicted"/>
<protein>
    <submittedName>
        <fullName evidence="2">Putative peptidase</fullName>
    </submittedName>
</protein>
<evidence type="ECO:0000313" key="2">
    <source>
        <dbReference type="EMBL" id="EDM79525.1"/>
    </source>
</evidence>
<dbReference type="EMBL" id="ABCS01000018">
    <property type="protein sequence ID" value="EDM79525.1"/>
    <property type="molecule type" value="Genomic_DNA"/>
</dbReference>
<dbReference type="InterPro" id="IPR050452">
    <property type="entry name" value="Metacaspase"/>
</dbReference>
<dbReference type="InterPro" id="IPR011600">
    <property type="entry name" value="Pept_C14_caspase"/>
</dbReference>
<dbReference type="PANTHER" id="PTHR48104:SF30">
    <property type="entry name" value="METACASPASE-1"/>
    <property type="match status" value="1"/>
</dbReference>
<evidence type="ECO:0000259" key="1">
    <source>
        <dbReference type="Pfam" id="PF00656"/>
    </source>
</evidence>
<reference evidence="2 3" key="1">
    <citation type="submission" date="2007-06" db="EMBL/GenBank/DDBJ databases">
        <authorList>
            <person name="Shimkets L."/>
            <person name="Ferriera S."/>
            <person name="Johnson J."/>
            <person name="Kravitz S."/>
            <person name="Beeson K."/>
            <person name="Sutton G."/>
            <person name="Rogers Y.-H."/>
            <person name="Friedman R."/>
            <person name="Frazier M."/>
            <person name="Venter J.C."/>
        </authorList>
    </citation>
    <scope>NUCLEOTIDE SEQUENCE [LARGE SCALE GENOMIC DNA]</scope>
    <source>
        <strain evidence="2 3">SIR-1</strain>
    </source>
</reference>
<evidence type="ECO:0000313" key="3">
    <source>
        <dbReference type="Proteomes" id="UP000005801"/>
    </source>
</evidence>
<name>A6G3B8_9BACT</name>
<dbReference type="GO" id="GO:0005737">
    <property type="term" value="C:cytoplasm"/>
    <property type="evidence" value="ECO:0007669"/>
    <property type="project" value="TreeGrafter"/>
</dbReference>
<dbReference type="Proteomes" id="UP000005801">
    <property type="component" value="Unassembled WGS sequence"/>
</dbReference>
<feature type="domain" description="Peptidase C14 caspase" evidence="1">
    <location>
        <begin position="9"/>
        <end position="255"/>
    </location>
</feature>
<dbReference type="GO" id="GO:0004197">
    <property type="term" value="F:cysteine-type endopeptidase activity"/>
    <property type="evidence" value="ECO:0007669"/>
    <property type="project" value="InterPro"/>
</dbReference>